<keyword evidence="1" id="KW-0812">Transmembrane</keyword>
<dbReference type="EMBL" id="CM026421">
    <property type="protein sequence ID" value="KAG0592049.1"/>
    <property type="molecule type" value="Genomic_DNA"/>
</dbReference>
<protein>
    <recommendedName>
        <fullName evidence="2">J domain-containing protein</fullName>
    </recommendedName>
</protein>
<evidence type="ECO:0000313" key="3">
    <source>
        <dbReference type="EMBL" id="KAG0592049.1"/>
    </source>
</evidence>
<keyword evidence="1" id="KW-1133">Transmembrane helix</keyword>
<comment type="caution">
    <text evidence="3">The sequence shown here is derived from an EMBL/GenBank/DDBJ whole genome shotgun (WGS) entry which is preliminary data.</text>
</comment>
<dbReference type="InterPro" id="IPR001623">
    <property type="entry name" value="DnaJ_domain"/>
</dbReference>
<dbReference type="PROSITE" id="PS50076">
    <property type="entry name" value="DNAJ_2"/>
    <property type="match status" value="1"/>
</dbReference>
<dbReference type="PANTHER" id="PTHR44303">
    <property type="entry name" value="DNAJ HOMOLOG SUBFAMILY C MEMBER 16"/>
    <property type="match status" value="1"/>
</dbReference>
<dbReference type="PANTHER" id="PTHR44303:SF2">
    <property type="entry name" value="DNAJ HOMOLOG SUBFAMILY C MEMBER 16"/>
    <property type="match status" value="1"/>
</dbReference>
<proteinExistence type="predicted"/>
<keyword evidence="1" id="KW-0472">Membrane</keyword>
<dbReference type="SUPFAM" id="SSF46565">
    <property type="entry name" value="Chaperone J-domain"/>
    <property type="match status" value="1"/>
</dbReference>
<dbReference type="InterPro" id="IPR036869">
    <property type="entry name" value="J_dom_sf"/>
</dbReference>
<reference evidence="3" key="1">
    <citation type="submission" date="2020-06" db="EMBL/GenBank/DDBJ databases">
        <title>WGS assembly of Ceratodon purpureus strain R40.</title>
        <authorList>
            <person name="Carey S.B."/>
            <person name="Jenkins J."/>
            <person name="Shu S."/>
            <person name="Lovell J.T."/>
            <person name="Sreedasyam A."/>
            <person name="Maumus F."/>
            <person name="Tiley G.P."/>
            <person name="Fernandez-Pozo N."/>
            <person name="Barry K."/>
            <person name="Chen C."/>
            <person name="Wang M."/>
            <person name="Lipzen A."/>
            <person name="Daum C."/>
            <person name="Saski C.A."/>
            <person name="Payton A.C."/>
            <person name="Mcbreen J.C."/>
            <person name="Conrad R.E."/>
            <person name="Kollar L.M."/>
            <person name="Olsson S."/>
            <person name="Huttunen S."/>
            <person name="Landis J.B."/>
            <person name="Wickett N.J."/>
            <person name="Johnson M.G."/>
            <person name="Rensing S.A."/>
            <person name="Grimwood J."/>
            <person name="Schmutz J."/>
            <person name="Mcdaniel S.F."/>
        </authorList>
    </citation>
    <scope>NUCLEOTIDE SEQUENCE</scope>
    <source>
        <strain evidence="3">R40</strain>
    </source>
</reference>
<dbReference type="InterPro" id="IPR052448">
    <property type="entry name" value="DnaJ_C16_autophagy_reg"/>
</dbReference>
<feature type="domain" description="J" evidence="2">
    <location>
        <begin position="34"/>
        <end position="100"/>
    </location>
</feature>
<name>A0A8T0JAS6_CERPU</name>
<organism evidence="3 4">
    <name type="scientific">Ceratodon purpureus</name>
    <name type="common">Fire moss</name>
    <name type="synonym">Dicranum purpureum</name>
    <dbReference type="NCBI Taxonomy" id="3225"/>
    <lineage>
        <taxon>Eukaryota</taxon>
        <taxon>Viridiplantae</taxon>
        <taxon>Streptophyta</taxon>
        <taxon>Embryophyta</taxon>
        <taxon>Bryophyta</taxon>
        <taxon>Bryophytina</taxon>
        <taxon>Bryopsida</taxon>
        <taxon>Dicranidae</taxon>
        <taxon>Pseudoditrichales</taxon>
        <taxon>Ditrichaceae</taxon>
        <taxon>Ceratodon</taxon>
    </lineage>
</organism>
<dbReference type="Gene3D" id="1.10.287.110">
    <property type="entry name" value="DnaJ domain"/>
    <property type="match status" value="1"/>
</dbReference>
<dbReference type="Proteomes" id="UP000822688">
    <property type="component" value="Chromosome 1"/>
</dbReference>
<sequence>MGFLNYKNAFLVVALALMLNYLILCLHSPSSSKDLYQVLGVSETANATEINVAFTLLYQSLSTSMKTEPMFDTKERLVDLRHAHNILSDERRRREYDIFQVDVLQEAVQGAKEVMIKTGNLEYEPLSSVSWDVQPEMVSYPSQYSQFLSETQSLTSQNFDKLVLESEDVWVILLYSETSIDSNDLTKGWSVVAELLSGVAKVGRVEIGELPLSVSLAQKTLYTKQPRFMSGLPEVVVVTSECLRFDCVTRYRGLKTVHAVTEWIATSVLKLPQIFYPRSKSLINDVIHGGEPHKVKVLVFSYDGRSRAPLYIRQAAKKYHEHALFAMVVWEEHKAAFREFLRDPDLEMPELVILKDPGLKPVVYQGPLNSLKLERLMEEHKTFVLPQLRSISSEALGCDARGNSLAGNDTRVWYCVIVAGRTGRLLSEMRGVMREVLQNLTQTELVADSTEMPRQNLLAVEALRSRRLSLSWLDGEKQKDFCYFYLHSPTMFEACGPRRYGEVDDLPKIFLIRYHRKPLTIEDLDRLEKEKALRAKNVWTSLLSEDNENVASQLVSKYNGSTDTGEIVQWISQMVYDGDHHELPGFGGGMPELVPEEKVTFWTETKNIVLDGQARAVQNSQWFTQAFSWASKIDMDLFPVFFFLVIFFASHCFLHRKKLRVVGQDLLATGGEQSSSGISEGNAG</sequence>
<dbReference type="PRINTS" id="PR00625">
    <property type="entry name" value="JDOMAIN"/>
</dbReference>
<dbReference type="AlphaFoldDB" id="A0A8T0JAS6"/>
<evidence type="ECO:0000256" key="1">
    <source>
        <dbReference type="SAM" id="Phobius"/>
    </source>
</evidence>
<evidence type="ECO:0000259" key="2">
    <source>
        <dbReference type="PROSITE" id="PS50076"/>
    </source>
</evidence>
<accession>A0A8T0JAS6</accession>
<feature type="transmembrane region" description="Helical" evidence="1">
    <location>
        <begin position="637"/>
        <end position="654"/>
    </location>
</feature>
<keyword evidence="4" id="KW-1185">Reference proteome</keyword>
<dbReference type="Pfam" id="PF00226">
    <property type="entry name" value="DnaJ"/>
    <property type="match status" value="1"/>
</dbReference>
<gene>
    <name evidence="3" type="ORF">KC19_1G220600</name>
</gene>
<evidence type="ECO:0000313" key="4">
    <source>
        <dbReference type="Proteomes" id="UP000822688"/>
    </source>
</evidence>